<comment type="similarity">
    <text evidence="1">Belongs to the SCC3 family.</text>
</comment>
<dbReference type="GO" id="GO:0007062">
    <property type="term" value="P:sister chromatid cohesion"/>
    <property type="evidence" value="ECO:0007669"/>
    <property type="project" value="TreeGrafter"/>
</dbReference>
<organism evidence="3 4">
    <name type="scientific">Phlebotomus papatasi</name>
    <name type="common">Sandfly</name>
    <dbReference type="NCBI Taxonomy" id="29031"/>
    <lineage>
        <taxon>Eukaryota</taxon>
        <taxon>Metazoa</taxon>
        <taxon>Ecdysozoa</taxon>
        <taxon>Arthropoda</taxon>
        <taxon>Hexapoda</taxon>
        <taxon>Insecta</taxon>
        <taxon>Pterygota</taxon>
        <taxon>Neoptera</taxon>
        <taxon>Endopterygota</taxon>
        <taxon>Diptera</taxon>
        <taxon>Nematocera</taxon>
        <taxon>Psychodoidea</taxon>
        <taxon>Psychodidae</taxon>
        <taxon>Phlebotomus</taxon>
        <taxon>Phlebotomus</taxon>
    </lineage>
</organism>
<proteinExistence type="inferred from homology"/>
<dbReference type="PANTHER" id="PTHR11199">
    <property type="entry name" value="STROMAL ANTIGEN"/>
    <property type="match status" value="1"/>
</dbReference>
<dbReference type="VEuPathDB" id="VectorBase:PPAI002227"/>
<evidence type="ECO:0000256" key="1">
    <source>
        <dbReference type="ARBA" id="ARBA00005486"/>
    </source>
</evidence>
<dbReference type="PANTHER" id="PTHR11199:SF0">
    <property type="entry name" value="LD34181P-RELATED"/>
    <property type="match status" value="1"/>
</dbReference>
<dbReference type="GO" id="GO:0000785">
    <property type="term" value="C:chromatin"/>
    <property type="evidence" value="ECO:0007669"/>
    <property type="project" value="TreeGrafter"/>
</dbReference>
<sequence>MTMCLSLITIFKEIQIKYNMLRISKSVQEFADLRELAKRFTLSFGLDAVKNREAITALHRAGILFAVTQPVDVPEEPHTPPPCLLFLEIIMEFTNKLLKQDKRIVLNFLDRRIASEMPLNRGEDWQPLTNYRNSLLHGESDQPASAPKRAYTRRRKDQEHTEDAEDENEEPMDSDQEMRR</sequence>
<dbReference type="GO" id="GO:0003682">
    <property type="term" value="F:chromatin binding"/>
    <property type="evidence" value="ECO:0007669"/>
    <property type="project" value="TreeGrafter"/>
</dbReference>
<dbReference type="EMBL" id="AJVK01011288">
    <property type="status" value="NOT_ANNOTATED_CDS"/>
    <property type="molecule type" value="Genomic_DNA"/>
</dbReference>
<dbReference type="InterPro" id="IPR039662">
    <property type="entry name" value="Cohesin_Scc3/SA"/>
</dbReference>
<feature type="region of interest" description="Disordered" evidence="2">
    <location>
        <begin position="134"/>
        <end position="180"/>
    </location>
</feature>
<evidence type="ECO:0000313" key="4">
    <source>
        <dbReference type="Proteomes" id="UP000092462"/>
    </source>
</evidence>
<dbReference type="EnsemblMetazoa" id="PPAI002227-RA">
    <property type="protein sequence ID" value="PPAI002227-PA"/>
    <property type="gene ID" value="PPAI002227"/>
</dbReference>
<protein>
    <submittedName>
        <fullName evidence="3">Uncharacterized protein</fullName>
    </submittedName>
</protein>
<reference evidence="3" key="1">
    <citation type="submission" date="2022-08" db="UniProtKB">
        <authorList>
            <consortium name="EnsemblMetazoa"/>
        </authorList>
    </citation>
    <scope>IDENTIFICATION</scope>
    <source>
        <strain evidence="3">Israel</strain>
    </source>
</reference>
<evidence type="ECO:0000313" key="3">
    <source>
        <dbReference type="EnsemblMetazoa" id="PPAI002227-PA"/>
    </source>
</evidence>
<evidence type="ECO:0000256" key="2">
    <source>
        <dbReference type="SAM" id="MobiDB-lite"/>
    </source>
</evidence>
<dbReference type="GO" id="GO:0008278">
    <property type="term" value="C:cohesin complex"/>
    <property type="evidence" value="ECO:0007669"/>
    <property type="project" value="TreeGrafter"/>
</dbReference>
<dbReference type="Proteomes" id="UP000092462">
    <property type="component" value="Unassembled WGS sequence"/>
</dbReference>
<keyword evidence="4" id="KW-1185">Reference proteome</keyword>
<dbReference type="GO" id="GO:0005634">
    <property type="term" value="C:nucleus"/>
    <property type="evidence" value="ECO:0007669"/>
    <property type="project" value="TreeGrafter"/>
</dbReference>
<feature type="compositionally biased region" description="Acidic residues" evidence="2">
    <location>
        <begin position="162"/>
        <end position="180"/>
    </location>
</feature>
<dbReference type="AlphaFoldDB" id="A0A1B0D489"/>
<accession>A0A1B0D489</accession>
<dbReference type="VEuPathDB" id="VectorBase:PPAPM1_010243"/>
<name>A0A1B0D489_PHLPP</name>